<dbReference type="Pfam" id="PF00501">
    <property type="entry name" value="AMP-binding"/>
    <property type="match status" value="1"/>
</dbReference>
<evidence type="ECO:0000256" key="4">
    <source>
        <dbReference type="ARBA" id="ARBA00022475"/>
    </source>
</evidence>
<dbReference type="Gene3D" id="3.40.50.12780">
    <property type="entry name" value="N-terminal domain of ligase-like"/>
    <property type="match status" value="1"/>
</dbReference>
<evidence type="ECO:0000256" key="16">
    <source>
        <dbReference type="ARBA" id="ARBA00068795"/>
    </source>
</evidence>
<comment type="caution">
    <text evidence="20">The sequence shown here is derived from an EMBL/GenBank/DDBJ whole genome shotgun (WGS) entry which is preliminary data.</text>
</comment>
<evidence type="ECO:0000256" key="6">
    <source>
        <dbReference type="ARBA" id="ARBA00022692"/>
    </source>
</evidence>
<dbReference type="InterPro" id="IPR000873">
    <property type="entry name" value="AMP-dep_synth/lig_dom"/>
</dbReference>
<keyword evidence="4" id="KW-1003">Cell membrane</keyword>
<evidence type="ECO:0000256" key="1">
    <source>
        <dbReference type="ARBA" id="ARBA00004651"/>
    </source>
</evidence>
<evidence type="ECO:0000313" key="20">
    <source>
        <dbReference type="EMBL" id="ORZ23047.1"/>
    </source>
</evidence>
<dbReference type="GO" id="GO:0009898">
    <property type="term" value="C:cytoplasmic side of plasma membrane"/>
    <property type="evidence" value="ECO:0007669"/>
    <property type="project" value="TreeGrafter"/>
</dbReference>
<dbReference type="PANTHER" id="PTHR43107:SF15">
    <property type="entry name" value="FATTY ACID TRANSPORT PROTEIN 3, ISOFORM A"/>
    <property type="match status" value="1"/>
</dbReference>
<dbReference type="InterPro" id="IPR042099">
    <property type="entry name" value="ANL_N_sf"/>
</dbReference>
<dbReference type="GO" id="GO:0005778">
    <property type="term" value="C:peroxisomal membrane"/>
    <property type="evidence" value="ECO:0007669"/>
    <property type="project" value="UniProtKB-SubCell"/>
</dbReference>
<evidence type="ECO:0000256" key="11">
    <source>
        <dbReference type="ARBA" id="ARBA00023136"/>
    </source>
</evidence>
<dbReference type="FunFam" id="3.30.300.30:FF:000002">
    <property type="entry name" value="Long-chain fatty acid transport protein 1"/>
    <property type="match status" value="1"/>
</dbReference>
<evidence type="ECO:0000256" key="17">
    <source>
        <dbReference type="ARBA" id="ARBA00078285"/>
    </source>
</evidence>
<evidence type="ECO:0000256" key="15">
    <source>
        <dbReference type="ARBA" id="ARBA00060276"/>
    </source>
</evidence>
<keyword evidence="7" id="KW-0547">Nucleotide-binding</keyword>
<evidence type="ECO:0000256" key="2">
    <source>
        <dbReference type="ARBA" id="ARBA00006432"/>
    </source>
</evidence>
<evidence type="ECO:0000256" key="8">
    <source>
        <dbReference type="ARBA" id="ARBA00022840"/>
    </source>
</evidence>
<accession>A0A1X2IVJ0</accession>
<reference evidence="20 21" key="1">
    <citation type="submission" date="2016-07" db="EMBL/GenBank/DDBJ databases">
        <title>Pervasive Adenine N6-methylation of Active Genes in Fungi.</title>
        <authorList>
            <consortium name="DOE Joint Genome Institute"/>
            <person name="Mondo S.J."/>
            <person name="Dannebaum R.O."/>
            <person name="Kuo R.C."/>
            <person name="Labutti K."/>
            <person name="Haridas S."/>
            <person name="Kuo A."/>
            <person name="Salamov A."/>
            <person name="Ahrendt S.R."/>
            <person name="Lipzen A."/>
            <person name="Sullivan W."/>
            <person name="Andreopoulos W.B."/>
            <person name="Clum A."/>
            <person name="Lindquist E."/>
            <person name="Daum C."/>
            <person name="Ramamoorthy G.K."/>
            <person name="Gryganskyi A."/>
            <person name="Culley D."/>
            <person name="Magnuson J.K."/>
            <person name="James T.Y."/>
            <person name="O'Malley M.A."/>
            <person name="Stajich J.E."/>
            <person name="Spatafora J.W."/>
            <person name="Visel A."/>
            <person name="Grigoriev I.V."/>
        </authorList>
    </citation>
    <scope>NUCLEOTIDE SEQUENCE [LARGE SCALE GENOMIC DNA]</scope>
    <source>
        <strain evidence="20 21">NRRL 1336</strain>
    </source>
</reference>
<keyword evidence="10" id="KW-0445">Lipid transport</keyword>
<dbReference type="AlphaFoldDB" id="A0A1X2IVJ0"/>
<proteinExistence type="inferred from homology"/>
<dbReference type="GO" id="GO:0005811">
    <property type="term" value="C:lipid droplet"/>
    <property type="evidence" value="ECO:0007669"/>
    <property type="project" value="TreeGrafter"/>
</dbReference>
<evidence type="ECO:0000256" key="13">
    <source>
        <dbReference type="ARBA" id="ARBA00046271"/>
    </source>
</evidence>
<dbReference type="FunFam" id="3.40.50.12780:FF:000019">
    <property type="entry name" value="Long-chain fatty acid transporter"/>
    <property type="match status" value="1"/>
</dbReference>
<evidence type="ECO:0000256" key="18">
    <source>
        <dbReference type="SAM" id="Phobius"/>
    </source>
</evidence>
<name>A0A1X2IVJ0_9FUNG</name>
<evidence type="ECO:0000256" key="10">
    <source>
        <dbReference type="ARBA" id="ARBA00023055"/>
    </source>
</evidence>
<comment type="similarity">
    <text evidence="2">Belongs to the ATP-dependent AMP-binding enzyme family.</text>
</comment>
<feature type="domain" description="AMP-dependent synthetase/ligase" evidence="19">
    <location>
        <begin position="61"/>
        <end position="394"/>
    </location>
</feature>
<dbReference type="GO" id="GO:0004467">
    <property type="term" value="F:long-chain fatty acid-CoA ligase activity"/>
    <property type="evidence" value="ECO:0007669"/>
    <property type="project" value="TreeGrafter"/>
</dbReference>
<dbReference type="GO" id="GO:0005324">
    <property type="term" value="F:long-chain fatty acid transmembrane transporter activity"/>
    <property type="evidence" value="ECO:0007669"/>
    <property type="project" value="TreeGrafter"/>
</dbReference>
<dbReference type="EMBL" id="MCGE01000003">
    <property type="protein sequence ID" value="ORZ23047.1"/>
    <property type="molecule type" value="Genomic_DNA"/>
</dbReference>
<evidence type="ECO:0000313" key="21">
    <source>
        <dbReference type="Proteomes" id="UP000193560"/>
    </source>
</evidence>
<dbReference type="STRING" id="90262.A0A1X2IVJ0"/>
<dbReference type="GO" id="GO:0005524">
    <property type="term" value="F:ATP binding"/>
    <property type="evidence" value="ECO:0007669"/>
    <property type="project" value="UniProtKB-KW"/>
</dbReference>
<keyword evidence="11 18" id="KW-0472">Membrane</keyword>
<dbReference type="SUPFAM" id="SSF56801">
    <property type="entry name" value="Acetyl-CoA synthetase-like"/>
    <property type="match status" value="1"/>
</dbReference>
<dbReference type="Proteomes" id="UP000193560">
    <property type="component" value="Unassembled WGS sequence"/>
</dbReference>
<keyword evidence="3" id="KW-0813">Transport</keyword>
<keyword evidence="6 18" id="KW-0812">Transmembrane</keyword>
<dbReference type="InterPro" id="IPR020845">
    <property type="entry name" value="AMP-binding_CS"/>
</dbReference>
<protein>
    <recommendedName>
        <fullName evidence="16">Very long-chain fatty acid transport protein</fullName>
    </recommendedName>
    <alternativeName>
        <fullName evidence="17">Very-long-chain acyl-CoA synthetase</fullName>
    </alternativeName>
</protein>
<evidence type="ECO:0000256" key="14">
    <source>
        <dbReference type="ARBA" id="ARBA00051585"/>
    </source>
</evidence>
<dbReference type="OrthoDB" id="288590at2759"/>
<dbReference type="NCBIfam" id="NF006134">
    <property type="entry name" value="PRK08279.1"/>
    <property type="match status" value="1"/>
</dbReference>
<dbReference type="GO" id="GO:0044539">
    <property type="term" value="P:long-chain fatty acid import into cell"/>
    <property type="evidence" value="ECO:0007669"/>
    <property type="project" value="TreeGrafter"/>
</dbReference>
<feature type="transmembrane region" description="Helical" evidence="18">
    <location>
        <begin position="117"/>
        <end position="135"/>
    </location>
</feature>
<keyword evidence="5" id="KW-0436">Ligase</keyword>
<dbReference type="InterPro" id="IPR045851">
    <property type="entry name" value="AMP-bd_C_sf"/>
</dbReference>
<evidence type="ECO:0000256" key="5">
    <source>
        <dbReference type="ARBA" id="ARBA00022598"/>
    </source>
</evidence>
<keyword evidence="8" id="KW-0067">ATP-binding</keyword>
<comment type="subcellular location">
    <subcellularLocation>
        <location evidence="1">Cell membrane</location>
        <topology evidence="1">Multi-pass membrane protein</topology>
    </subcellularLocation>
    <subcellularLocation>
        <location evidence="13">Peroxisome membrane</location>
    </subcellularLocation>
</comment>
<sequence length="635" mass="71151">MTTDSLFKAAVAGAGALLGSMYLDSRFNLSKDLSVVKAGLQTKRAAERIAEQGRINVYYRFQEKAKANPDRVFLVFENKEYTFRYLEKASNRVANWLLENKVQKQDHICMMLQNHPTFIILWLAILKVGAVAAFINNNLSEDSLLHCVKVADAKMLIFDPKYEQQVATIVSETPYLEKVAYGEATEQGELPPLSFAMSLTPSVLQQYSDADLSDDLIRTTSDTDKAMLIYTSGTTGMPKAAAIRHTRACMGSIAFCHSMGIEPSDRIYTVLPLYHSSASIIATLAPLFGGATVVLGRKFSAKRFWGEVAQNNVTAFIYIGEMCRYLLAQPVHPQERSHQIRLICGNGMRPDVWNRFRERFNIPRIIEFYASTEGPGGFFNVNNNEYGSGAIGRRGPLLRALVPQIKFIKIDSVTEEPLRGDDGFLVLCKNDEEGEMIVELDSAPDTTLRFDGYYNNTKATDKKLVKDAFRKGDCYYRSGDLLRLSADGFIYFVDRVGDTFRWKSENVATTEVAHAVSTFTGIVEANVYGTLVPDHDGRASMAAICVENESAFDFAGLANHLKRKLPAYAVPLFLRIVPSMETTGTFKQQKVNFRTQGIQLDQVPQEQHVYWLRGETYVRFDQQALDSIKNGKAKL</sequence>
<evidence type="ECO:0000256" key="12">
    <source>
        <dbReference type="ARBA" id="ARBA00023140"/>
    </source>
</evidence>
<keyword evidence="9 18" id="KW-1133">Transmembrane helix</keyword>
<evidence type="ECO:0000259" key="19">
    <source>
        <dbReference type="Pfam" id="PF00501"/>
    </source>
</evidence>
<evidence type="ECO:0000256" key="3">
    <source>
        <dbReference type="ARBA" id="ARBA00022448"/>
    </source>
</evidence>
<dbReference type="Gene3D" id="3.30.300.30">
    <property type="match status" value="1"/>
</dbReference>
<dbReference type="PROSITE" id="PS00455">
    <property type="entry name" value="AMP_BINDING"/>
    <property type="match status" value="1"/>
</dbReference>
<comment type="function">
    <text evidence="15">Acyl-CoA synthetase required for both the import of long chain fatty acids (LCFAs) (C14-C18) and the activation very long chain fatty acids (VLCFAs) (C20-C26) by esterification of the fatty acids into metabolically active CoA-thioesters for subsequent degradation or incorporation into phospholipids. The transport and fatty acyl-CoA synthetase activities are genetically separable and are thus independent activities. Esterifies VLCFAs in the peroxisome matrix. The VLCFAs are actively transported into peroxisomes by a PXA1-PXA2 heterodimeric transporter in the peroxisomal membrane.</text>
</comment>
<evidence type="ECO:0000256" key="9">
    <source>
        <dbReference type="ARBA" id="ARBA00022989"/>
    </source>
</evidence>
<dbReference type="PANTHER" id="PTHR43107">
    <property type="entry name" value="LONG-CHAIN FATTY ACID TRANSPORT PROTEIN"/>
    <property type="match status" value="1"/>
</dbReference>
<evidence type="ECO:0000256" key="7">
    <source>
        <dbReference type="ARBA" id="ARBA00022741"/>
    </source>
</evidence>
<comment type="catalytic activity">
    <reaction evidence="14">
        <text>a very long-chain fatty acid + ATP + CoA = a very long-chain fatty acyl-CoA + AMP + diphosphate</text>
        <dbReference type="Rhea" id="RHEA:54536"/>
        <dbReference type="ChEBI" id="CHEBI:30616"/>
        <dbReference type="ChEBI" id="CHEBI:33019"/>
        <dbReference type="ChEBI" id="CHEBI:57287"/>
        <dbReference type="ChEBI" id="CHEBI:58950"/>
        <dbReference type="ChEBI" id="CHEBI:138261"/>
        <dbReference type="ChEBI" id="CHEBI:456215"/>
    </reaction>
</comment>
<keyword evidence="12" id="KW-0576">Peroxisome</keyword>
<keyword evidence="21" id="KW-1185">Reference proteome</keyword>
<organism evidence="20 21">
    <name type="scientific">Absidia repens</name>
    <dbReference type="NCBI Taxonomy" id="90262"/>
    <lineage>
        <taxon>Eukaryota</taxon>
        <taxon>Fungi</taxon>
        <taxon>Fungi incertae sedis</taxon>
        <taxon>Mucoromycota</taxon>
        <taxon>Mucoromycotina</taxon>
        <taxon>Mucoromycetes</taxon>
        <taxon>Mucorales</taxon>
        <taxon>Cunninghamellaceae</taxon>
        <taxon>Absidia</taxon>
    </lineage>
</organism>
<gene>
    <name evidence="20" type="ORF">BCR42DRAFT_366492</name>
</gene>